<feature type="domain" description="Ketosynthase family 3 (KS3)" evidence="11">
    <location>
        <begin position="1572"/>
        <end position="1992"/>
    </location>
</feature>
<dbReference type="SUPFAM" id="SSF101173">
    <property type="entry name" value="Docking domain B of the erythromycin polyketide synthase (DEBS)"/>
    <property type="match status" value="1"/>
</dbReference>
<dbReference type="PROSITE" id="PS50075">
    <property type="entry name" value="CARRIER"/>
    <property type="match status" value="2"/>
</dbReference>
<dbReference type="InterPro" id="IPR016035">
    <property type="entry name" value="Acyl_Trfase/lysoPLipase"/>
</dbReference>
<dbReference type="SMART" id="SM01294">
    <property type="entry name" value="PKS_PP_betabranch"/>
    <property type="match status" value="2"/>
</dbReference>
<evidence type="ECO:0000259" key="12">
    <source>
        <dbReference type="PROSITE" id="PS52019"/>
    </source>
</evidence>
<dbReference type="Gene3D" id="3.40.47.10">
    <property type="match status" value="2"/>
</dbReference>
<dbReference type="InterPro" id="IPR032821">
    <property type="entry name" value="PKS_assoc"/>
</dbReference>
<dbReference type="PANTHER" id="PTHR43775">
    <property type="entry name" value="FATTY ACID SYNTHASE"/>
    <property type="match status" value="1"/>
</dbReference>
<dbReference type="Pfam" id="PF00698">
    <property type="entry name" value="Acyl_transf_1"/>
    <property type="match status" value="2"/>
</dbReference>
<dbReference type="InterPro" id="IPR055123">
    <property type="entry name" value="SpnB-like_Rossmann"/>
</dbReference>
<dbReference type="SUPFAM" id="SSF55048">
    <property type="entry name" value="Probable ACP-binding domain of malonyl-CoA ACP transacylase"/>
    <property type="match status" value="2"/>
</dbReference>
<dbReference type="InterPro" id="IPR016039">
    <property type="entry name" value="Thiolase-like"/>
</dbReference>
<dbReference type="EMBL" id="JBEZNA010000110">
    <property type="protein sequence ID" value="MEU9581283.1"/>
    <property type="molecule type" value="Genomic_DNA"/>
</dbReference>
<feature type="active site" description="Proton acceptor; for dehydratase activity" evidence="9">
    <location>
        <position position="2483"/>
    </location>
</feature>
<dbReference type="Pfam" id="PF21089">
    <property type="entry name" value="PKS_DH_N"/>
    <property type="match status" value="1"/>
</dbReference>
<dbReference type="SMART" id="SM00826">
    <property type="entry name" value="PKS_DH"/>
    <property type="match status" value="1"/>
</dbReference>
<dbReference type="PROSITE" id="PS00012">
    <property type="entry name" value="PHOSPHOPANTETHEINE"/>
    <property type="match status" value="1"/>
</dbReference>
<evidence type="ECO:0000259" key="10">
    <source>
        <dbReference type="PROSITE" id="PS50075"/>
    </source>
</evidence>
<evidence type="ECO:0000313" key="13">
    <source>
        <dbReference type="EMBL" id="MEU9581283.1"/>
    </source>
</evidence>
<dbReference type="InterPro" id="IPR014031">
    <property type="entry name" value="Ketoacyl_synth_C"/>
</dbReference>
<dbReference type="NCBIfam" id="NF045894">
    <property type="entry name" value="PKS_plus_SDR"/>
    <property type="match status" value="1"/>
</dbReference>
<feature type="domain" description="PKS/mFAS DH" evidence="12">
    <location>
        <begin position="2451"/>
        <end position="2727"/>
    </location>
</feature>
<dbReference type="Pfam" id="PF22953">
    <property type="entry name" value="SpnB_Rossmann"/>
    <property type="match status" value="1"/>
</dbReference>
<comment type="cofactor">
    <cofactor evidence="1">
        <name>pantetheine 4'-phosphate</name>
        <dbReference type="ChEBI" id="CHEBI:47942"/>
    </cofactor>
</comment>
<dbReference type="InterPro" id="IPR057326">
    <property type="entry name" value="KR_dom"/>
</dbReference>
<dbReference type="InterPro" id="IPR016036">
    <property type="entry name" value="Malonyl_transacylase_ACP-bd"/>
</dbReference>
<dbReference type="PROSITE" id="PS52019">
    <property type="entry name" value="PKS_MFAS_DH"/>
    <property type="match status" value="1"/>
</dbReference>
<evidence type="ECO:0000256" key="2">
    <source>
        <dbReference type="ARBA" id="ARBA00004792"/>
    </source>
</evidence>
<keyword evidence="6" id="KW-0045">Antibiotic biosynthesis</keyword>
<dbReference type="PANTHER" id="PTHR43775:SF51">
    <property type="entry name" value="INACTIVE PHENOLPHTHIOCEROL SYNTHESIS POLYKETIDE SYNTHASE TYPE I PKS1-RELATED"/>
    <property type="match status" value="1"/>
</dbReference>
<dbReference type="Gene3D" id="3.10.129.110">
    <property type="entry name" value="Polyketide synthase dehydratase"/>
    <property type="match status" value="1"/>
</dbReference>
<dbReference type="Gene3D" id="6.10.140.1830">
    <property type="match status" value="1"/>
</dbReference>
<dbReference type="Proteomes" id="UP001551584">
    <property type="component" value="Unassembled WGS sequence"/>
</dbReference>
<dbReference type="PROSITE" id="PS52004">
    <property type="entry name" value="KS3_2"/>
    <property type="match status" value="2"/>
</dbReference>
<dbReference type="Pfam" id="PF08990">
    <property type="entry name" value="Docking"/>
    <property type="match status" value="1"/>
</dbReference>
<dbReference type="InterPro" id="IPR014043">
    <property type="entry name" value="Acyl_transferase_dom"/>
</dbReference>
<reference evidence="13 14" key="1">
    <citation type="submission" date="2024-06" db="EMBL/GenBank/DDBJ databases">
        <title>The Natural Products Discovery Center: Release of the First 8490 Sequenced Strains for Exploring Actinobacteria Biosynthetic Diversity.</title>
        <authorList>
            <person name="Kalkreuter E."/>
            <person name="Kautsar S.A."/>
            <person name="Yang D."/>
            <person name="Bader C.D."/>
            <person name="Teijaro C.N."/>
            <person name="Fluegel L."/>
            <person name="Davis C.M."/>
            <person name="Simpson J.R."/>
            <person name="Lauterbach L."/>
            <person name="Steele A.D."/>
            <person name="Gui C."/>
            <person name="Meng S."/>
            <person name="Li G."/>
            <person name="Viehrig K."/>
            <person name="Ye F."/>
            <person name="Su P."/>
            <person name="Kiefer A.F."/>
            <person name="Nichols A."/>
            <person name="Cepeda A.J."/>
            <person name="Yan W."/>
            <person name="Fan B."/>
            <person name="Jiang Y."/>
            <person name="Adhikari A."/>
            <person name="Zheng C.-J."/>
            <person name="Schuster L."/>
            <person name="Cowan T.M."/>
            <person name="Smanski M.J."/>
            <person name="Chevrette M.G."/>
            <person name="De Carvalho L.P.S."/>
            <person name="Shen B."/>
        </authorList>
    </citation>
    <scope>NUCLEOTIDE SEQUENCE [LARGE SCALE GENOMIC DNA]</scope>
    <source>
        <strain evidence="13 14">NPDC048117</strain>
    </source>
</reference>
<dbReference type="Pfam" id="PF18369">
    <property type="entry name" value="PKS_DE"/>
    <property type="match status" value="1"/>
</dbReference>
<dbReference type="Gene3D" id="1.10.1200.10">
    <property type="entry name" value="ACP-like"/>
    <property type="match status" value="2"/>
</dbReference>
<dbReference type="SMART" id="SM00823">
    <property type="entry name" value="PKS_PP"/>
    <property type="match status" value="2"/>
</dbReference>
<dbReference type="Pfam" id="PF16197">
    <property type="entry name" value="KAsynt_C_assoc"/>
    <property type="match status" value="2"/>
</dbReference>
<dbReference type="InterPro" id="IPR014030">
    <property type="entry name" value="Ketoacyl_synth_N"/>
</dbReference>
<dbReference type="InterPro" id="IPR049551">
    <property type="entry name" value="PKS_DH_C"/>
</dbReference>
<dbReference type="CDD" id="cd08956">
    <property type="entry name" value="KR_3_FAS_SDR_x"/>
    <property type="match status" value="1"/>
</dbReference>
<feature type="domain" description="Carrier" evidence="10">
    <location>
        <begin position="1468"/>
        <end position="1546"/>
    </location>
</feature>
<dbReference type="InterPro" id="IPR042104">
    <property type="entry name" value="PKS_dehydratase_sf"/>
</dbReference>
<dbReference type="InterPro" id="IPR018201">
    <property type="entry name" value="Ketoacyl_synth_AS"/>
</dbReference>
<feature type="region of interest" description="N-terminal hotdog fold" evidence="9">
    <location>
        <begin position="2451"/>
        <end position="2575"/>
    </location>
</feature>
<dbReference type="InterPro" id="IPR041618">
    <property type="entry name" value="PKS_DE"/>
</dbReference>
<dbReference type="InterPro" id="IPR036299">
    <property type="entry name" value="Polyketide_synth_docking_sf"/>
</dbReference>
<dbReference type="SUPFAM" id="SSF52151">
    <property type="entry name" value="FabD/lysophospholipase-like"/>
    <property type="match status" value="2"/>
</dbReference>
<dbReference type="Pfam" id="PF00550">
    <property type="entry name" value="PP-binding"/>
    <property type="match status" value="2"/>
</dbReference>
<feature type="active site" description="Proton donor; for dehydratase activity" evidence="9">
    <location>
        <position position="2650"/>
    </location>
</feature>
<dbReference type="InterPro" id="IPR001227">
    <property type="entry name" value="Ac_transferase_dom_sf"/>
</dbReference>
<dbReference type="InterPro" id="IPR049900">
    <property type="entry name" value="PKS_mFAS_DH"/>
</dbReference>
<dbReference type="InterPro" id="IPR050091">
    <property type="entry name" value="PKS_NRPS_Biosynth_Enz"/>
</dbReference>
<organism evidence="13 14">
    <name type="scientific">Streptomyces chilikensis</name>
    <dbReference type="NCBI Taxonomy" id="1194079"/>
    <lineage>
        <taxon>Bacteria</taxon>
        <taxon>Bacillati</taxon>
        <taxon>Actinomycetota</taxon>
        <taxon>Actinomycetes</taxon>
        <taxon>Kitasatosporales</taxon>
        <taxon>Streptomycetaceae</taxon>
        <taxon>Streptomyces</taxon>
    </lineage>
</organism>
<name>A0ABV3EZ29_9ACTN</name>
<evidence type="ECO:0000256" key="5">
    <source>
        <dbReference type="ARBA" id="ARBA00022679"/>
    </source>
</evidence>
<dbReference type="InterPro" id="IPR015083">
    <property type="entry name" value="NorB/c/GfsB-D-like_docking"/>
</dbReference>
<evidence type="ECO:0000256" key="4">
    <source>
        <dbReference type="ARBA" id="ARBA00022553"/>
    </source>
</evidence>
<dbReference type="Pfam" id="PF08659">
    <property type="entry name" value="KR"/>
    <property type="match status" value="2"/>
</dbReference>
<dbReference type="SMART" id="SM00827">
    <property type="entry name" value="PKS_AT"/>
    <property type="match status" value="2"/>
</dbReference>
<protein>
    <submittedName>
        <fullName evidence="13">Type I polyketide synthase</fullName>
    </submittedName>
</protein>
<evidence type="ECO:0000256" key="8">
    <source>
        <dbReference type="ARBA" id="ARBA00023315"/>
    </source>
</evidence>
<dbReference type="InterPro" id="IPR009081">
    <property type="entry name" value="PP-bd_ACP"/>
</dbReference>
<proteinExistence type="predicted"/>
<feature type="region of interest" description="C-terminal hotdog fold" evidence="9">
    <location>
        <begin position="2589"/>
        <end position="2727"/>
    </location>
</feature>
<evidence type="ECO:0000256" key="9">
    <source>
        <dbReference type="PROSITE-ProRule" id="PRU01363"/>
    </source>
</evidence>
<dbReference type="Gene3D" id="3.30.70.3290">
    <property type="match status" value="2"/>
</dbReference>
<dbReference type="InterPro" id="IPR013968">
    <property type="entry name" value="PKS_KR"/>
</dbReference>
<dbReference type="InterPro" id="IPR020807">
    <property type="entry name" value="PKS_DH"/>
</dbReference>
<evidence type="ECO:0000259" key="11">
    <source>
        <dbReference type="PROSITE" id="PS52004"/>
    </source>
</evidence>
<dbReference type="SUPFAM" id="SSF51735">
    <property type="entry name" value="NAD(P)-binding Rossmann-fold domains"/>
    <property type="match status" value="4"/>
</dbReference>
<dbReference type="SMART" id="SM00822">
    <property type="entry name" value="PKS_KR"/>
    <property type="match status" value="2"/>
</dbReference>
<feature type="domain" description="Carrier" evidence="10">
    <location>
        <begin position="3174"/>
        <end position="3249"/>
    </location>
</feature>
<keyword evidence="7" id="KW-0511">Multifunctional enzyme</keyword>
<dbReference type="Gene3D" id="3.40.50.720">
    <property type="entry name" value="NAD(P)-binding Rossmann-like Domain"/>
    <property type="match status" value="2"/>
</dbReference>
<sequence length="3327" mass="346013">MANEETLRDYLKLVAADLHQTRQRLREVEARDSEPIAVVSMGCRYPGGVRTPEQLWRLVAAGTDAMSGFPRDRGWPLESPDGTDFCEEGGFVHDATDFDPAFFGISPREALAMDPQQRLLLEVAWETLEAAGITPESLAGTRTGVFAGTTGQDYAHLLAPPPPGTEGYVLTGTAASVVSGRIAYTLGLEGPAVSVDTACSTSLVNIHLAVQSLRNGECSLALAGGATVMSTPSAFGGFSEQGGLAADARCKAFSAAADGTAWSEGVGVLLLERLSDARRNGHRVLAVVRGSAVNQDGASNGLTAPNGPSQQRVILDALAAARLTAADVDAVEAHGTGTRLGDPIEAEALLATYGQERPADGRPLRLGSLKSNIGHTQGAAGVGGVIKMVMAMRHGMLPKTLHADEPTPHVDWTAGAVELLREPVAWPPAAGSPRRAGVSSFGMSGTNAHVILEEAPAEEPSAEPETAPVPAGAVTVPWVLSAKSEQALEAQAESLLAHVRENPDVPVADIGHSLALTRTAFTHRAAVVASDLDGFEAALSALAEGRPTPGAVRGASAGGARPVFVFPGQGAQWAGMAVELVDSSPVFAARMAECAAALAPHIDWSLLDVVRSGEGLERVDVVQPVLWAVMVSLAELWRSYGVQPAAVIGHSQGEIAAAAVAGILSLEDAAKVVALRSRAITALAGLGGMVSVAQAADAVRETIAAWDGRISVAAVNGPSSTVVSGDVDALDELITACESAGVRARRVDVDYASHSAHVEAIREELARLLTGITPQQGGTPLYSSLTGRLLDGNETPMDGGYWYDNLRNTVEFEDATRAALADGHEVFIEVSPHPVLSMGLQGTVENAPVLGTLRRDEGGPERFLTSLAEAHCHGVTVDWTTVFAGTGARPTPLPTYAFQRQRYWPDTQPGAAVPGAARTVDPDEARFWEAVEQGNAEALAATLGGADTGPLHAALPVISSWRRGRKERSTIDAWRYHVTWKPVATSGEASAALTGRWLVVVPDDPAAGTSALADVLVTGLIRHGAEAEPLTLGAFTGLDDTEDVQGVLSLLGLDETPHPDFPALPAGLVSTVDLVKALVTTPGSAPLWTLTRGAVSVGRSDTLTAPDQSMVSGFGRVVGLEHPGRWGGQIDLPAVLDDRALTRVCAVLGAAGGDDGEDQVAVRSTGVYARRLLRAPMGGTTESWTPRGTVLITGGTGALGTFLARRFAELGAEHLVLTSRRGPAAPGAAELRAELTALGVRVTVAACDVADRAAVRTLVDGLREQGDTVTAVIHTAGVSQLSSIEDTDHTTFADVITAKVAGARNLDDVLGDDPLDAFVVFSSISGIWGSGGQGAYAAANTYLDAFAASRRARGRTATALSWGAWGGAGMAKGEAEQLLSRRGLPVMDPDLNINALRQAVAGNETALTVADVRWDRFVPSFTVARRSPLLEDLPEVREVLDAAEAEAGGESAVTSALQQSLAGLAPAEQRNRVLDLVRGEAAAVLGYANAAELDAARPFRELGFDSLTAVDVRNRLSTLSGLRLPTTLVFDYPTVADLADHLLTLVLGQPADGSTARSAAAGPVTGSALSDDDPVVIVGMSCRFPGGVSSPDELWRVVAEGVDTVGDIPADRGWPGDAPEDGLSAAAGWLSGAGDFDAAFFGINPREALAMDPQQRLLLEASWEVFERAGIDPLSMKGSRTGVYVGASSQGYGSDVVQAPEGTEGYLMTGTATAVLSGRVSYVLGLEGPAVTVDTACSSSLVALHMAVQALRNDECSAALVGGVAVMATGTVFAEFSRQGGLAADGRVKAFSDDADGTGWGEGVGVLLVERLSDARRNGHRVLAVVRGSAVNQDGASNGLTAPNGPSQQRVIRAALAGAGLTGADVDVVEAHGTGTTLGDPIEAQALLATYGQERPEDGRPLWLGSLKSNIGHTQAAAGVAGVIKMVMAMRHGVLPRTLNVGEPSSKVDWSAGAVELLTEAREWPETGERPRRAAVSSFGVSGTNAHTVLEAAPTDEPAPGTPTSPVLPAVVPWVLSARSEAGLRAQAERLVTSVSAATPPLDVAYSLATGRAHLEHRAAVVAATSEDLIAALDAVAEGRPAAGVVSGVVRGGRSAFLFSGQGSQRASMGRELYAAFPVFADAFDAVCAELDRHLDRPVKELVFDAESDLLDRTVYTQAGLFAVEVALFRLMEHWGVAPDYLLGHSIGELAAAHVAGVWSLEDAAALVAARGRLMQALPEGGAMVAVQATEGEILPLLTANVSIAALNGPTSVVISGDEDEVTAIAERFAKSKRLRVSHAFHSPRMEPMLEEFRQILQTATFHTPRIPVVSNLTGTVAGEELLTVDYWVDHVRNAVRFADGIRHLETQGVTTYLELGPGGVLSAMGQETAGDAAFVPALRKNRPETDAVVTALTELHTHGTAVDWTAYYAGTGARRVDLPTYAFQHENYWLRSAGPSVAGLDLMGMGPVDHPFLDASVAVAGSDGLLFSGRIGLDTHPWLADHAVLGTVLLPGAAFVDLAAHVALAAGCDRVEELTIAAPLVLEPTASVVLQIWAGPADESGRRPLEIHSRPASDATAPWRRHAGGVLAVDAPSASVGRTMAEWPPRAAEQVPVDGVYDAMNDIGYGYGPVFQGLRAVWKREDEVFAEVALPADAGEEGTRFGLHPALLDSALHAIGVSGGSLAEGGRLPFAWSGVSLYAVGSSALRVRITTAGDGNVSLDLADSEGMPVARIDSLVMRPLSAGQLDVPARSGGADSVFELEWVSGPAVGRAEVPAALPEVVEVPASSIDGDVPAVVQAVVADVLARLQEWLASGEQDGRLVVVTRGAVAATGAEEVTDLAAAAVWGLVRSAQSEHPDRIVLVDTDGSTEDLLKLSSLGESQLAIRAGEVLVPRLARITTPADTTLPAAEGAVLVTGAGGALGGLVARHLVTTHGVRDLVLVSRRPATTLAEELRELGAVVRWASCDVTDRDALAALIDDLTAPDGPGLSGVVHAAGVVDDGVLESLTPERLTTVLRPKADAAWHLHQLTAHLDLAFFVLYSSAAGTFGGPGQANYAAANAFLDALATHRHTTGLPATSLAWGPWADSGMLGELTPADIARMARAGLVPLSADQGLDLFDLAVAASAEERPHLLLARLTPNESQVRPDMLPPLLRPFFRAALRKQAAGAQRPAAESAAALKERLARCSEDEAHRLVLDLVRDAIAAVLGHSSAASVEVSRGFLDIGFDSLTAVEFRNRVNQLTGLKLAATLIFDHPSPEALARHLLAELAPGGNVTALALLSELDRLESSLAAVPADDDDRSQVTERLRGLLAAWTDSRPAGDDVTDLDSATADELFDLLDGELGLS</sequence>
<feature type="domain" description="Ketosynthase family 3 (KS3)" evidence="11">
    <location>
        <begin position="33"/>
        <end position="454"/>
    </location>
</feature>
<gene>
    <name evidence="13" type="ORF">AB0D95_29110</name>
</gene>
<keyword evidence="5" id="KW-0808">Transferase</keyword>
<dbReference type="RefSeq" id="WP_359277772.1">
    <property type="nucleotide sequence ID" value="NZ_JBEZNA010000110.1"/>
</dbReference>
<evidence type="ECO:0000256" key="6">
    <source>
        <dbReference type="ARBA" id="ARBA00023194"/>
    </source>
</evidence>
<dbReference type="Gene3D" id="3.40.366.10">
    <property type="entry name" value="Malonyl-Coenzyme A Acyl Carrier Protein, domain 2"/>
    <property type="match status" value="2"/>
</dbReference>
<dbReference type="SUPFAM" id="SSF53901">
    <property type="entry name" value="Thiolase-like"/>
    <property type="match status" value="2"/>
</dbReference>
<dbReference type="InterPro" id="IPR006162">
    <property type="entry name" value="Ppantetheine_attach_site"/>
</dbReference>
<dbReference type="SUPFAM" id="SSF47336">
    <property type="entry name" value="ACP-like"/>
    <property type="match status" value="2"/>
</dbReference>
<dbReference type="InterPro" id="IPR036736">
    <property type="entry name" value="ACP-like_sf"/>
</dbReference>
<dbReference type="Pfam" id="PF14765">
    <property type="entry name" value="PS-DH"/>
    <property type="match status" value="1"/>
</dbReference>
<evidence type="ECO:0000256" key="7">
    <source>
        <dbReference type="ARBA" id="ARBA00023268"/>
    </source>
</evidence>
<evidence type="ECO:0000256" key="1">
    <source>
        <dbReference type="ARBA" id="ARBA00001957"/>
    </source>
</evidence>
<comment type="pathway">
    <text evidence="2">Antibiotic biosynthesis.</text>
</comment>
<dbReference type="CDD" id="cd08952">
    <property type="entry name" value="KR_1_SDR_x"/>
    <property type="match status" value="1"/>
</dbReference>
<keyword evidence="4" id="KW-0597">Phosphoprotein</keyword>
<keyword evidence="3" id="KW-0596">Phosphopantetheine</keyword>
<dbReference type="InterPro" id="IPR020806">
    <property type="entry name" value="PKS_PP-bd"/>
</dbReference>
<accession>A0ABV3EZ29</accession>
<evidence type="ECO:0000313" key="14">
    <source>
        <dbReference type="Proteomes" id="UP001551584"/>
    </source>
</evidence>
<dbReference type="InterPro" id="IPR036291">
    <property type="entry name" value="NAD(P)-bd_dom_sf"/>
</dbReference>
<dbReference type="CDD" id="cd00833">
    <property type="entry name" value="PKS"/>
    <property type="match status" value="2"/>
</dbReference>
<dbReference type="PROSITE" id="PS00606">
    <property type="entry name" value="KS3_1"/>
    <property type="match status" value="2"/>
</dbReference>
<dbReference type="Pfam" id="PF02801">
    <property type="entry name" value="Ketoacyl-synt_C"/>
    <property type="match status" value="2"/>
</dbReference>
<keyword evidence="14" id="KW-1185">Reference proteome</keyword>
<keyword evidence="8" id="KW-0012">Acyltransferase</keyword>
<dbReference type="InterPro" id="IPR020841">
    <property type="entry name" value="PKS_Beta-ketoAc_synthase_dom"/>
</dbReference>
<dbReference type="InterPro" id="IPR049552">
    <property type="entry name" value="PKS_DH_N"/>
</dbReference>
<dbReference type="SMART" id="SM00825">
    <property type="entry name" value="PKS_KS"/>
    <property type="match status" value="2"/>
</dbReference>
<dbReference type="Pfam" id="PF00109">
    <property type="entry name" value="ketoacyl-synt"/>
    <property type="match status" value="2"/>
</dbReference>
<evidence type="ECO:0000256" key="3">
    <source>
        <dbReference type="ARBA" id="ARBA00022450"/>
    </source>
</evidence>
<comment type="caution">
    <text evidence="13">The sequence shown here is derived from an EMBL/GenBank/DDBJ whole genome shotgun (WGS) entry which is preliminary data.</text>
</comment>